<comment type="caution">
    <text evidence="2">The sequence shown here is derived from an EMBL/GenBank/DDBJ whole genome shotgun (WGS) entry which is preliminary data.</text>
</comment>
<proteinExistence type="predicted"/>
<gene>
    <name evidence="2" type="ORF">WJX84_002376</name>
</gene>
<keyword evidence="3" id="KW-1185">Reference proteome</keyword>
<feature type="compositionally biased region" description="Basic and acidic residues" evidence="1">
    <location>
        <begin position="628"/>
        <end position="643"/>
    </location>
</feature>
<evidence type="ECO:0000313" key="3">
    <source>
        <dbReference type="Proteomes" id="UP001485043"/>
    </source>
</evidence>
<feature type="compositionally biased region" description="Basic and acidic residues" evidence="1">
    <location>
        <begin position="269"/>
        <end position="278"/>
    </location>
</feature>
<dbReference type="AlphaFoldDB" id="A0AAW1TD06"/>
<evidence type="ECO:0000313" key="2">
    <source>
        <dbReference type="EMBL" id="KAK9866842.1"/>
    </source>
</evidence>
<feature type="region of interest" description="Disordered" evidence="1">
    <location>
        <begin position="457"/>
        <end position="537"/>
    </location>
</feature>
<feature type="region of interest" description="Disordered" evidence="1">
    <location>
        <begin position="217"/>
        <end position="240"/>
    </location>
</feature>
<protein>
    <submittedName>
        <fullName evidence="2">Uncharacterized protein</fullName>
    </submittedName>
</protein>
<sequence>MVKVLVSAELGMPAHLFFVERDSAAFRSLVAKVMKLGALDISEGWMEGDVEVYKFVTDPDMDKYVPRSLQHHLSGGKITYTDIIRYDPKLIASAPYKLPVSSIPPVFSTRAKIECTLVIEEIDAHRCRQTLEGEVKLNIFGIGSIAERIIADSLKKVYLGIPPIVERWKAFREEILRQPNGHEVLVKGRPDNQGVGWISDQIKDLLKAEVVPRLQTQAPTNDVSHMPAPDVPPPTPLSEADILKPQQAGLGADAYHVFAADGHAGLGEQQEHESRAAEQETNQSWPAGEHSQPPQSRPGYDGSLAAARQFSPHHDTHAFDDGEETFYDAEEDWQWADEMPTYRNDPATADAVRSDHEEAVSWYRSFKQQGGSMESLSIDDSDSTGSDMPQREDTSPNHAARASLRPDSERRFSQSFRQDFDSWTNFWETHNVPEHPDVPNMRARLGHLVGLAGSWGMLKPKNKMRRGHTRSRSGGSGGKLFSRFGSGHHRRSSSGAPDTATLTTGSQGGPGPPASQRSLPGPPSSQGSLPSQQECQPQMAHLDPTVALPYHNATVVETRVAPTENGAQLVAHKQNARRSFEQPPLQGPGSLDGSALPDHQNGHKGGRAKHAFKKIFSRHSRSFGSSHEAPDVASLEKRTSGGQ</sequence>
<evidence type="ECO:0000256" key="1">
    <source>
        <dbReference type="SAM" id="MobiDB-lite"/>
    </source>
</evidence>
<name>A0AAW1TD06_9CHLO</name>
<feature type="region of interest" description="Disordered" evidence="1">
    <location>
        <begin position="267"/>
        <end position="303"/>
    </location>
</feature>
<feature type="compositionally biased region" description="Low complexity" evidence="1">
    <location>
        <begin position="515"/>
        <end position="533"/>
    </location>
</feature>
<feature type="region of interest" description="Disordered" evidence="1">
    <location>
        <begin position="571"/>
        <end position="643"/>
    </location>
</feature>
<reference evidence="2 3" key="1">
    <citation type="journal article" date="2024" name="Nat. Commun.">
        <title>Phylogenomics reveals the evolutionary origins of lichenization in chlorophyte algae.</title>
        <authorList>
            <person name="Puginier C."/>
            <person name="Libourel C."/>
            <person name="Otte J."/>
            <person name="Skaloud P."/>
            <person name="Haon M."/>
            <person name="Grisel S."/>
            <person name="Petersen M."/>
            <person name="Berrin J.G."/>
            <person name="Delaux P.M."/>
            <person name="Dal Grande F."/>
            <person name="Keller J."/>
        </authorList>
    </citation>
    <scope>NUCLEOTIDE SEQUENCE [LARGE SCALE GENOMIC DNA]</scope>
    <source>
        <strain evidence="2 3">SAG 2523</strain>
    </source>
</reference>
<feature type="compositionally biased region" description="Basic residues" evidence="1">
    <location>
        <begin position="602"/>
        <end position="621"/>
    </location>
</feature>
<feature type="compositionally biased region" description="Basic residues" evidence="1">
    <location>
        <begin position="460"/>
        <end position="471"/>
    </location>
</feature>
<feature type="region of interest" description="Disordered" evidence="1">
    <location>
        <begin position="371"/>
        <end position="413"/>
    </location>
</feature>
<dbReference type="Proteomes" id="UP001485043">
    <property type="component" value="Unassembled WGS sequence"/>
</dbReference>
<organism evidence="2 3">
    <name type="scientific">Apatococcus fuscideae</name>
    <dbReference type="NCBI Taxonomy" id="2026836"/>
    <lineage>
        <taxon>Eukaryota</taxon>
        <taxon>Viridiplantae</taxon>
        <taxon>Chlorophyta</taxon>
        <taxon>core chlorophytes</taxon>
        <taxon>Trebouxiophyceae</taxon>
        <taxon>Chlorellales</taxon>
        <taxon>Chlorellaceae</taxon>
        <taxon>Apatococcus</taxon>
    </lineage>
</organism>
<accession>A0AAW1TD06</accession>
<dbReference type="EMBL" id="JALJOV010000129">
    <property type="protein sequence ID" value="KAK9866842.1"/>
    <property type="molecule type" value="Genomic_DNA"/>
</dbReference>